<evidence type="ECO:0000313" key="1">
    <source>
        <dbReference type="EMBL" id="NLP38831.1"/>
    </source>
</evidence>
<accession>A0A7X8MUP1</accession>
<gene>
    <name evidence="1" type="ORF">GX356_03800</name>
</gene>
<comment type="caution">
    <text evidence="1">The sequence shown here is derived from an EMBL/GenBank/DDBJ whole genome shotgun (WGS) entry which is preliminary data.</text>
</comment>
<organism evidence="1 2">
    <name type="scientific">Corynebacterium pollutisoli</name>
    <dbReference type="NCBI Taxonomy" id="1610489"/>
    <lineage>
        <taxon>Bacteria</taxon>
        <taxon>Bacillati</taxon>
        <taxon>Actinomycetota</taxon>
        <taxon>Actinomycetes</taxon>
        <taxon>Mycobacteriales</taxon>
        <taxon>Corynebacteriaceae</taxon>
        <taxon>Corynebacterium</taxon>
    </lineage>
</organism>
<evidence type="ECO:0000313" key="2">
    <source>
        <dbReference type="Proteomes" id="UP000568696"/>
    </source>
</evidence>
<protein>
    <submittedName>
        <fullName evidence="1">Uncharacterized protein</fullName>
    </submittedName>
</protein>
<dbReference type="EMBL" id="JAAYSN010000097">
    <property type="protein sequence ID" value="NLP38831.1"/>
    <property type="molecule type" value="Genomic_DNA"/>
</dbReference>
<sequence>MNRNSGCGMLLVGVLILGAILWLIGVALWVLAVAAPLAGLAAGVHFFLQAATCRGAAERNAAADAEVEELVRDASFDLSETLSRWEMLRLTKGIGTPLHGRDEETSTLHRQLIAAQEALQAATTPANRIEAVIHADTVRESAERFL</sequence>
<name>A0A7X8MUP1_9CORY</name>
<dbReference type="Proteomes" id="UP000568696">
    <property type="component" value="Unassembled WGS sequence"/>
</dbReference>
<proteinExistence type="predicted"/>
<reference evidence="1 2" key="1">
    <citation type="journal article" date="2020" name="Biotechnol. Biofuels">
        <title>New insights from the biogas microbiome by comprehensive genome-resolved metagenomics of nearly 1600 species originating from multiple anaerobic digesters.</title>
        <authorList>
            <person name="Campanaro S."/>
            <person name="Treu L."/>
            <person name="Rodriguez-R L.M."/>
            <person name="Kovalovszki A."/>
            <person name="Ziels R.M."/>
            <person name="Maus I."/>
            <person name="Zhu X."/>
            <person name="Kougias P.G."/>
            <person name="Basile A."/>
            <person name="Luo G."/>
            <person name="Schluter A."/>
            <person name="Konstantinidis K.T."/>
            <person name="Angelidaki I."/>
        </authorList>
    </citation>
    <scope>NUCLEOTIDE SEQUENCE [LARGE SCALE GENOMIC DNA]</scope>
    <source>
        <strain evidence="1">AS23ysBPME_344</strain>
    </source>
</reference>
<dbReference type="AlphaFoldDB" id="A0A7X8MUP1"/>